<dbReference type="Pfam" id="PF17770">
    <property type="entry name" value="RNase_J_C"/>
    <property type="match status" value="1"/>
</dbReference>
<dbReference type="GO" id="GO:0003723">
    <property type="term" value="F:RNA binding"/>
    <property type="evidence" value="ECO:0007669"/>
    <property type="project" value="UniProtKB-KW"/>
</dbReference>
<accession>D4H5S0</accession>
<dbReference type="CDD" id="cd07714">
    <property type="entry name" value="RNaseJ_MBL-fold"/>
    <property type="match status" value="1"/>
</dbReference>
<name>D4H5S0_DENA2</name>
<evidence type="ECO:0000256" key="3">
    <source>
        <dbReference type="ARBA" id="ARBA00022723"/>
    </source>
</evidence>
<dbReference type="AlphaFoldDB" id="D4H5S0"/>
<dbReference type="HOGENOM" id="CLU_008727_3_3_0"/>
<evidence type="ECO:0000313" key="10">
    <source>
        <dbReference type="Proteomes" id="UP000002012"/>
    </source>
</evidence>
<evidence type="ECO:0000313" key="9">
    <source>
        <dbReference type="EMBL" id="ADD69511.1"/>
    </source>
</evidence>
<dbReference type="KEGG" id="dap:Dacet_2757"/>
<keyword evidence="4" id="KW-0378">Hydrolase</keyword>
<dbReference type="InterPro" id="IPR041636">
    <property type="entry name" value="RNase_J_C"/>
</dbReference>
<dbReference type="eggNOG" id="COG0595">
    <property type="taxonomic scope" value="Bacteria"/>
</dbReference>
<organism evidence="9 10">
    <name type="scientific">Denitrovibrio acetiphilus (strain DSM 12809 / NBRC 114555 / N2460)</name>
    <dbReference type="NCBI Taxonomy" id="522772"/>
    <lineage>
        <taxon>Bacteria</taxon>
        <taxon>Pseudomonadati</taxon>
        <taxon>Deferribacterota</taxon>
        <taxon>Deferribacteres</taxon>
        <taxon>Deferribacterales</taxon>
        <taxon>Geovibrionaceae</taxon>
        <taxon>Denitrovibrio</taxon>
    </lineage>
</organism>
<gene>
    <name evidence="9" type="ordered locus">Dacet_2757</name>
</gene>
<dbReference type="NCBIfam" id="TIGR00649">
    <property type="entry name" value="MG423"/>
    <property type="match status" value="1"/>
</dbReference>
<keyword evidence="3" id="KW-0479">Metal-binding</keyword>
<dbReference type="InterPro" id="IPR011108">
    <property type="entry name" value="RMMBL"/>
</dbReference>
<dbReference type="InParanoid" id="D4H5S0"/>
<dbReference type="Pfam" id="PF22505">
    <property type="entry name" value="RNase_J_b_CASP"/>
    <property type="match status" value="1"/>
</dbReference>
<dbReference type="Gene3D" id="3.10.20.580">
    <property type="match status" value="1"/>
</dbReference>
<dbReference type="RefSeq" id="WP_013012004.1">
    <property type="nucleotide sequence ID" value="NC_013943.1"/>
</dbReference>
<dbReference type="Gene3D" id="3.60.15.10">
    <property type="entry name" value="Ribonuclease Z/Hydroxyacylglutathione hydrolase-like"/>
    <property type="match status" value="1"/>
</dbReference>
<dbReference type="PANTHER" id="PTHR43694">
    <property type="entry name" value="RIBONUCLEASE J"/>
    <property type="match status" value="1"/>
</dbReference>
<dbReference type="GO" id="GO:0046872">
    <property type="term" value="F:metal ion binding"/>
    <property type="evidence" value="ECO:0007669"/>
    <property type="project" value="UniProtKB-KW"/>
</dbReference>
<dbReference type="OrthoDB" id="9758375at2"/>
<dbReference type="GO" id="GO:0004527">
    <property type="term" value="F:exonuclease activity"/>
    <property type="evidence" value="ECO:0007669"/>
    <property type="project" value="UniProtKB-KW"/>
</dbReference>
<evidence type="ECO:0000256" key="1">
    <source>
        <dbReference type="ARBA" id="ARBA00022490"/>
    </source>
</evidence>
<keyword evidence="7" id="KW-0694">RNA-binding</keyword>
<evidence type="ECO:0000259" key="8">
    <source>
        <dbReference type="SMART" id="SM00849"/>
    </source>
</evidence>
<evidence type="ECO:0000256" key="7">
    <source>
        <dbReference type="ARBA" id="ARBA00022884"/>
    </source>
</evidence>
<evidence type="ECO:0000256" key="4">
    <source>
        <dbReference type="ARBA" id="ARBA00022801"/>
    </source>
</evidence>
<evidence type="ECO:0000256" key="5">
    <source>
        <dbReference type="ARBA" id="ARBA00022833"/>
    </source>
</evidence>
<evidence type="ECO:0000256" key="2">
    <source>
        <dbReference type="ARBA" id="ARBA00022722"/>
    </source>
</evidence>
<dbReference type="SUPFAM" id="SSF56281">
    <property type="entry name" value="Metallo-hydrolase/oxidoreductase"/>
    <property type="match status" value="1"/>
</dbReference>
<feature type="domain" description="Metallo-beta-lactamase" evidence="8">
    <location>
        <begin position="15"/>
        <end position="197"/>
    </location>
</feature>
<evidence type="ECO:0000256" key="6">
    <source>
        <dbReference type="ARBA" id="ARBA00022839"/>
    </source>
</evidence>
<dbReference type="InterPro" id="IPR001587">
    <property type="entry name" value="RNase_J_CS"/>
</dbReference>
<dbReference type="Pfam" id="PF07521">
    <property type="entry name" value="RMMBL"/>
    <property type="match status" value="1"/>
</dbReference>
<keyword evidence="2" id="KW-0540">Nuclease</keyword>
<dbReference type="PANTHER" id="PTHR43694:SF1">
    <property type="entry name" value="RIBONUCLEASE J"/>
    <property type="match status" value="1"/>
</dbReference>
<dbReference type="STRING" id="522772.Dacet_2757"/>
<dbReference type="Gene3D" id="3.40.50.10710">
    <property type="entry name" value="Metallo-hydrolase/oxidoreductase"/>
    <property type="match status" value="1"/>
</dbReference>
<protein>
    <submittedName>
        <fullName evidence="9">Beta-lactamase domain protein</fullName>
    </submittedName>
</protein>
<dbReference type="InterPro" id="IPR036866">
    <property type="entry name" value="RibonucZ/Hydroxyglut_hydro"/>
</dbReference>
<keyword evidence="10" id="KW-1185">Reference proteome</keyword>
<proteinExistence type="predicted"/>
<dbReference type="PaxDb" id="522772-Dacet_2757"/>
<reference evidence="9 10" key="1">
    <citation type="journal article" date="2010" name="Stand. Genomic Sci.">
        <title>Complete genome sequence of Denitrovibrio acetiphilus type strain (N2460).</title>
        <authorList>
            <person name="Kiss H."/>
            <person name="Lang E."/>
            <person name="Lapidus A."/>
            <person name="Copeland A."/>
            <person name="Nolan M."/>
            <person name="Glavina Del Rio T."/>
            <person name="Chen F."/>
            <person name="Lucas S."/>
            <person name="Tice H."/>
            <person name="Cheng J.F."/>
            <person name="Han C."/>
            <person name="Goodwin L."/>
            <person name="Pitluck S."/>
            <person name="Liolios K."/>
            <person name="Pati A."/>
            <person name="Ivanova N."/>
            <person name="Mavromatis K."/>
            <person name="Chen A."/>
            <person name="Palaniappan K."/>
            <person name="Land M."/>
            <person name="Hauser L."/>
            <person name="Chang Y.J."/>
            <person name="Jeffries C.D."/>
            <person name="Detter J.C."/>
            <person name="Brettin T."/>
            <person name="Spring S."/>
            <person name="Rohde M."/>
            <person name="Goker M."/>
            <person name="Woyke T."/>
            <person name="Bristow J."/>
            <person name="Eisen J.A."/>
            <person name="Markowitz V."/>
            <person name="Hugenholtz P."/>
            <person name="Kyrpides N.C."/>
            <person name="Klenk H.P."/>
        </authorList>
    </citation>
    <scope>NUCLEOTIDE SEQUENCE [LARGE SCALE GENOMIC DNA]</scope>
    <source>
        <strain evidence="10">DSM 12809 / NBRC 114555 / N2460</strain>
    </source>
</reference>
<keyword evidence="6" id="KW-0269">Exonuclease</keyword>
<dbReference type="Proteomes" id="UP000002012">
    <property type="component" value="Chromosome"/>
</dbReference>
<dbReference type="EMBL" id="CP001968">
    <property type="protein sequence ID" value="ADD69511.1"/>
    <property type="molecule type" value="Genomic_DNA"/>
</dbReference>
<keyword evidence="1" id="KW-0963">Cytoplasm</keyword>
<dbReference type="InterPro" id="IPR055132">
    <property type="entry name" value="RNase_J_b_CASP"/>
</dbReference>
<sequence>MSCSISFLGGVGEIGMNMYVYETEETAIIVDCGVMFADNNFPGIDYVIPDFEYLDKIKHKLKALFITHGHEDHVGAVPFLLRSFNMPVYGGKLSLGILEQKRGAKKVSPDLRSISPRQVVKAGDFTVKFLPVTHSISDTYALYIKCGDFSALHCSDYKIDQSPAGGEPFNPSDFTALAKEGLTALLVDSTNATSEGFTQSESSIKDDLKKIFRNAKGRIFFTSFSSNIDRFRQILDIAREVGRKVVLEGTALDRNISIAKSLGYIDLPDDLIVGLRASKKLPDDEICYIITGCQGETNSTLYRIASGERKDLHVREGDLFVISARVIPGNEKNLINLVNFIYKAGGNVVDIGKNRIHVSGHASQEEIKLMVNFTRPKYVIPVHGEPVHMITLKRILKGMGLVAPENVVLVEDGQKAVFENEELAKLDDVPHGKVFIDLRGHFVMDEDSVRDRKHLCRDGAVSIVAIRRKSDGTYIFPLTVETAGFELEPEQMTGLQDFLLENLGELVNDDDYDFTDIKGGLSRLTRRFFKKNLDRRPLVIPVVTEI</sequence>
<dbReference type="SMART" id="SM00849">
    <property type="entry name" value="Lactamase_B"/>
    <property type="match status" value="1"/>
</dbReference>
<keyword evidence="5" id="KW-0862">Zinc</keyword>
<dbReference type="PROSITE" id="PS01292">
    <property type="entry name" value="UPF0036"/>
    <property type="match status" value="1"/>
</dbReference>
<dbReference type="InterPro" id="IPR042173">
    <property type="entry name" value="RNase_J_2"/>
</dbReference>
<dbReference type="InterPro" id="IPR004613">
    <property type="entry name" value="RNase_J"/>
</dbReference>
<dbReference type="InterPro" id="IPR001279">
    <property type="entry name" value="Metallo-B-lactamas"/>
</dbReference>
<dbReference type="Pfam" id="PF00753">
    <property type="entry name" value="Lactamase_B"/>
    <property type="match status" value="1"/>
</dbReference>